<evidence type="ECO:0000313" key="1">
    <source>
        <dbReference type="EMBL" id="SHN09048.1"/>
    </source>
</evidence>
<reference evidence="1 2" key="1">
    <citation type="submission" date="2016-11" db="EMBL/GenBank/DDBJ databases">
        <authorList>
            <person name="Jaros S."/>
            <person name="Januszkiewicz K."/>
            <person name="Wedrychowicz H."/>
        </authorList>
    </citation>
    <scope>NUCLEOTIDE SEQUENCE [LARGE SCALE GENOMIC DNA]</scope>
    <source>
        <strain evidence="1 2">CGMCC 1.6102</strain>
    </source>
</reference>
<gene>
    <name evidence="1" type="ORF">SAMN04488057_106165</name>
</gene>
<dbReference type="RefSeq" id="WP_073094809.1">
    <property type="nucleotide sequence ID" value="NZ_FRCY01000006.1"/>
</dbReference>
<organism evidence="1 2">
    <name type="scientific">Cyclobacterium lianum</name>
    <dbReference type="NCBI Taxonomy" id="388280"/>
    <lineage>
        <taxon>Bacteria</taxon>
        <taxon>Pseudomonadati</taxon>
        <taxon>Bacteroidota</taxon>
        <taxon>Cytophagia</taxon>
        <taxon>Cytophagales</taxon>
        <taxon>Cyclobacteriaceae</taxon>
        <taxon>Cyclobacterium</taxon>
    </lineage>
</organism>
<proteinExistence type="predicted"/>
<keyword evidence="2" id="KW-1185">Reference proteome</keyword>
<evidence type="ECO:0000313" key="2">
    <source>
        <dbReference type="Proteomes" id="UP000184513"/>
    </source>
</evidence>
<dbReference type="AlphaFoldDB" id="A0A1M7NY61"/>
<dbReference type="STRING" id="388280.SAMN04488057_106165"/>
<dbReference type="EMBL" id="FRCY01000006">
    <property type="protein sequence ID" value="SHN09048.1"/>
    <property type="molecule type" value="Genomic_DNA"/>
</dbReference>
<dbReference type="OrthoDB" id="1144122at2"/>
<sequence>MKVAPTFKRLFNYSLFTVILLTSVTDTMAQERHESDLKDFKITIEMTDKGLKMQSSEGSAWLDLAFSLDYNRPQAIDEFGMTSLDKVPFDTDEKLADYLFTIARTKDEISLVGIKGTAWKELRFHLADNGKQSINQFGMAD</sequence>
<name>A0A1M7NY61_9BACT</name>
<accession>A0A1M7NY61</accession>
<protein>
    <submittedName>
        <fullName evidence="1">Uncharacterized protein</fullName>
    </submittedName>
</protein>
<dbReference type="Proteomes" id="UP000184513">
    <property type="component" value="Unassembled WGS sequence"/>
</dbReference>